<dbReference type="Proteomes" id="UP001166093">
    <property type="component" value="Unassembled WGS sequence"/>
</dbReference>
<evidence type="ECO:0000256" key="1">
    <source>
        <dbReference type="SAM" id="MobiDB-lite"/>
    </source>
</evidence>
<dbReference type="PANTHER" id="PTHR19308">
    <property type="entry name" value="PHOSPHATIDYLCHOLINE TRANSFER PROTEIN"/>
    <property type="match status" value="1"/>
</dbReference>
<dbReference type="PROSITE" id="PS50848">
    <property type="entry name" value="START"/>
    <property type="match status" value="1"/>
</dbReference>
<dbReference type="InterPro" id="IPR023393">
    <property type="entry name" value="START-like_dom_sf"/>
</dbReference>
<reference evidence="3" key="1">
    <citation type="journal article" date="2021" name="Cell">
        <title>Tracing the genetic footprints of vertebrate landing in non-teleost ray-finned fishes.</title>
        <authorList>
            <person name="Bi X."/>
            <person name="Wang K."/>
            <person name="Yang L."/>
            <person name="Pan H."/>
            <person name="Jiang H."/>
            <person name="Wei Q."/>
            <person name="Fang M."/>
            <person name="Yu H."/>
            <person name="Zhu C."/>
            <person name="Cai Y."/>
            <person name="He Y."/>
            <person name="Gan X."/>
            <person name="Zeng H."/>
            <person name="Yu D."/>
            <person name="Zhu Y."/>
            <person name="Jiang H."/>
            <person name="Qiu Q."/>
            <person name="Yang H."/>
            <person name="Zhang Y.E."/>
            <person name="Wang W."/>
            <person name="Zhu M."/>
            <person name="He S."/>
            <person name="Zhang G."/>
        </authorList>
    </citation>
    <scope>NUCLEOTIDE SEQUENCE</scope>
    <source>
        <strain evidence="3">Pddl_001</strain>
    </source>
</reference>
<dbReference type="SUPFAM" id="SSF55961">
    <property type="entry name" value="Bet v1-like"/>
    <property type="match status" value="1"/>
</dbReference>
<dbReference type="PANTHER" id="PTHR19308:SF33">
    <property type="entry name" value="START DOMAIN CONTAINING 10"/>
    <property type="match status" value="1"/>
</dbReference>
<dbReference type="InterPro" id="IPR002913">
    <property type="entry name" value="START_lipid-bd_dom"/>
</dbReference>
<accession>A0ABS2XN87</accession>
<keyword evidence="4" id="KW-1185">Reference proteome</keyword>
<proteinExistence type="predicted"/>
<protein>
    <submittedName>
        <fullName evidence="3">STA10 protein</fullName>
    </submittedName>
</protein>
<evidence type="ECO:0000313" key="4">
    <source>
        <dbReference type="Proteomes" id="UP001166093"/>
    </source>
</evidence>
<gene>
    <name evidence="3" type="primary">Stard10_3</name>
    <name evidence="3" type="ORF">GTO93_0021306</name>
</gene>
<dbReference type="Gene3D" id="3.30.530.20">
    <property type="match status" value="1"/>
</dbReference>
<comment type="caution">
    <text evidence="3">The sequence shown here is derived from an EMBL/GenBank/DDBJ whole genome shotgun (WGS) entry which is preliminary data.</text>
</comment>
<dbReference type="SMART" id="SM00234">
    <property type="entry name" value="START"/>
    <property type="match status" value="1"/>
</dbReference>
<feature type="region of interest" description="Disordered" evidence="1">
    <location>
        <begin position="253"/>
        <end position="279"/>
    </location>
</feature>
<dbReference type="InterPro" id="IPR041951">
    <property type="entry name" value="STARD10_START"/>
</dbReference>
<evidence type="ECO:0000259" key="2">
    <source>
        <dbReference type="PROSITE" id="PS50848"/>
    </source>
</evidence>
<evidence type="ECO:0000313" key="3">
    <source>
        <dbReference type="EMBL" id="MBN3275488.1"/>
    </source>
</evidence>
<dbReference type="EMBL" id="JAAWVQ010051208">
    <property type="protein sequence ID" value="MBN3275488.1"/>
    <property type="molecule type" value="Genomic_DNA"/>
</dbReference>
<dbReference type="InterPro" id="IPR051213">
    <property type="entry name" value="START_lipid_transfer"/>
</dbReference>
<sequence>MAQGSVKVPDDSDFSRFRVQCESQEGWINKYSKSGMEVWIDLPPSASAHHDRSQNQVKIHKIRCRMAMKDVSAATMYDVLHDEEYRRKWDTNVIESFDIARITVNADVGYYSWRCPKPLKNRDVVTLRSWRVKDDEYMIINYSVKHPKYPPRKDLVRAISILTGFLVKPTGPNSCTFTYLCQADPRGSLPKWFVNKASQYLAPQVLKKMHRAGQCYVEWKQSNSPNKKPWLHPEQSAPLPFLSLSALDIQRTESLENVDESGVREERESDGEEEKKEHN</sequence>
<feature type="domain" description="START" evidence="2">
    <location>
        <begin position="23"/>
        <end position="218"/>
    </location>
</feature>
<name>A0ABS2XN87_POLSP</name>
<dbReference type="Pfam" id="PF01852">
    <property type="entry name" value="START"/>
    <property type="match status" value="1"/>
</dbReference>
<feature type="compositionally biased region" description="Basic and acidic residues" evidence="1">
    <location>
        <begin position="261"/>
        <end position="279"/>
    </location>
</feature>
<organism evidence="3 4">
    <name type="scientific">Polyodon spathula</name>
    <name type="common">North American paddlefish</name>
    <name type="synonym">Squalus spathula</name>
    <dbReference type="NCBI Taxonomy" id="7913"/>
    <lineage>
        <taxon>Eukaryota</taxon>
        <taxon>Metazoa</taxon>
        <taxon>Chordata</taxon>
        <taxon>Craniata</taxon>
        <taxon>Vertebrata</taxon>
        <taxon>Euteleostomi</taxon>
        <taxon>Actinopterygii</taxon>
        <taxon>Chondrostei</taxon>
        <taxon>Acipenseriformes</taxon>
        <taxon>Polyodontidae</taxon>
        <taxon>Polyodon</taxon>
    </lineage>
</organism>
<feature type="non-terminal residue" evidence="3">
    <location>
        <position position="279"/>
    </location>
</feature>
<dbReference type="CDD" id="cd08871">
    <property type="entry name" value="START_STARD10-like"/>
    <property type="match status" value="1"/>
</dbReference>
<feature type="non-terminal residue" evidence="3">
    <location>
        <position position="1"/>
    </location>
</feature>